<organism evidence="1 2">
    <name type="scientific">Stephania cephalantha</name>
    <dbReference type="NCBI Taxonomy" id="152367"/>
    <lineage>
        <taxon>Eukaryota</taxon>
        <taxon>Viridiplantae</taxon>
        <taxon>Streptophyta</taxon>
        <taxon>Embryophyta</taxon>
        <taxon>Tracheophyta</taxon>
        <taxon>Spermatophyta</taxon>
        <taxon>Magnoliopsida</taxon>
        <taxon>Ranunculales</taxon>
        <taxon>Menispermaceae</taxon>
        <taxon>Menispermoideae</taxon>
        <taxon>Cissampelideae</taxon>
        <taxon>Stephania</taxon>
    </lineage>
</organism>
<evidence type="ECO:0000313" key="1">
    <source>
        <dbReference type="EMBL" id="KAK9100569.1"/>
    </source>
</evidence>
<dbReference type="Proteomes" id="UP001419268">
    <property type="component" value="Unassembled WGS sequence"/>
</dbReference>
<keyword evidence="2" id="KW-1185">Reference proteome</keyword>
<protein>
    <submittedName>
        <fullName evidence="1">Uncharacterized protein</fullName>
    </submittedName>
</protein>
<sequence>MVKLEPIEDLIMKNAMTKNEKKKMRSHGSMDPWRSSPSIDSSFVVASNL</sequence>
<proteinExistence type="predicted"/>
<comment type="caution">
    <text evidence="1">The sequence shown here is derived from an EMBL/GenBank/DDBJ whole genome shotgun (WGS) entry which is preliminary data.</text>
</comment>
<accession>A0AAP0F4N7</accession>
<name>A0AAP0F4N7_9MAGN</name>
<evidence type="ECO:0000313" key="2">
    <source>
        <dbReference type="Proteomes" id="UP001419268"/>
    </source>
</evidence>
<reference evidence="1 2" key="1">
    <citation type="submission" date="2024-01" db="EMBL/GenBank/DDBJ databases">
        <title>Genome assemblies of Stephania.</title>
        <authorList>
            <person name="Yang L."/>
        </authorList>
    </citation>
    <scope>NUCLEOTIDE SEQUENCE [LARGE SCALE GENOMIC DNA]</scope>
    <source>
        <strain evidence="1">JXDWG</strain>
        <tissue evidence="1">Leaf</tissue>
    </source>
</reference>
<dbReference type="EMBL" id="JBBNAG010000010">
    <property type="protein sequence ID" value="KAK9100569.1"/>
    <property type="molecule type" value="Genomic_DNA"/>
</dbReference>
<gene>
    <name evidence="1" type="ORF">Scep_023999</name>
</gene>
<dbReference type="AlphaFoldDB" id="A0AAP0F4N7"/>